<feature type="domain" description="RNA-binding S4" evidence="6">
    <location>
        <begin position="1"/>
        <end position="66"/>
    </location>
</feature>
<reference evidence="7 8" key="1">
    <citation type="submission" date="2017-02" db="EMBL/GenBank/DDBJ databases">
        <authorList>
            <person name="Peterson S.W."/>
        </authorList>
    </citation>
    <scope>NUCLEOTIDE SEQUENCE [LARGE SCALE GENOMIC DNA]</scope>
    <source>
        <strain evidence="7 8">ATCC 35992</strain>
    </source>
</reference>
<name>A0A1T4V9Z9_9FIRM</name>
<evidence type="ECO:0000313" key="8">
    <source>
        <dbReference type="Proteomes" id="UP000190814"/>
    </source>
</evidence>
<dbReference type="NCBIfam" id="TIGR00093">
    <property type="entry name" value="pseudouridine synthase"/>
    <property type="match status" value="1"/>
</dbReference>
<proteinExistence type="inferred from homology"/>
<dbReference type="PROSITE" id="PS01149">
    <property type="entry name" value="PSI_RSU"/>
    <property type="match status" value="1"/>
</dbReference>
<dbReference type="EC" id="5.4.99.-" evidence="5"/>
<dbReference type="Proteomes" id="UP000190814">
    <property type="component" value="Unassembled WGS sequence"/>
</dbReference>
<sequence>MRLDKFLSETATESRSELKKMIKKGWVKVNGEIIKDPSVHIDENSDEISINGKVFEYRKFVYYMLNKPQGVVSATKDNLHKTVIDLLNDEDKKKGIFPVGRLDIDTEGLLILTNDGEFSHNLLAPNKHVSKKYYAKVEGKLVSDAVEKCKQGIDIGTEEEPEVCKSAELEIISVDEGRSTTEIYLTISEGKFHQVKRMIKKLGGEVVYLKRLSMGKYELDDNLKLGDYKELDK</sequence>
<dbReference type="Gene3D" id="3.30.70.1560">
    <property type="entry name" value="Alpha-L RNA-binding motif"/>
    <property type="match status" value="1"/>
</dbReference>
<dbReference type="InterPro" id="IPR002942">
    <property type="entry name" value="S4_RNA-bd"/>
</dbReference>
<dbReference type="AlphaFoldDB" id="A0A1T4V9Z9"/>
<dbReference type="Gene3D" id="3.30.70.580">
    <property type="entry name" value="Pseudouridine synthase I, catalytic domain, N-terminal subdomain"/>
    <property type="match status" value="1"/>
</dbReference>
<dbReference type="InterPro" id="IPR018496">
    <property type="entry name" value="PsdUridine_synth_RsuA/RluB_CS"/>
</dbReference>
<dbReference type="PANTHER" id="PTHR47683:SF4">
    <property type="entry name" value="PSEUDOURIDINE SYNTHASE"/>
    <property type="match status" value="1"/>
</dbReference>
<dbReference type="RefSeq" id="WP_078765430.1">
    <property type="nucleotide sequence ID" value="NZ_FUXZ01000003.1"/>
</dbReference>
<dbReference type="Pfam" id="PF01479">
    <property type="entry name" value="S4"/>
    <property type="match status" value="1"/>
</dbReference>
<evidence type="ECO:0000256" key="4">
    <source>
        <dbReference type="PROSITE-ProRule" id="PRU00182"/>
    </source>
</evidence>
<keyword evidence="2 4" id="KW-0694">RNA-binding</keyword>
<dbReference type="OrthoDB" id="9807213at2"/>
<protein>
    <recommendedName>
        <fullName evidence="5">Pseudouridine synthase</fullName>
        <ecNumber evidence="5">5.4.99.-</ecNumber>
    </recommendedName>
</protein>
<dbReference type="EMBL" id="FUXZ01000003">
    <property type="protein sequence ID" value="SKA61732.1"/>
    <property type="molecule type" value="Genomic_DNA"/>
</dbReference>
<accession>A0A1T4V9Z9</accession>
<dbReference type="InterPro" id="IPR036986">
    <property type="entry name" value="S4_RNA-bd_sf"/>
</dbReference>
<dbReference type="InterPro" id="IPR000748">
    <property type="entry name" value="PsdUridine_synth_RsuA/RluB/E/F"/>
</dbReference>
<dbReference type="InterPro" id="IPR020103">
    <property type="entry name" value="PsdUridine_synth_cat_dom_sf"/>
</dbReference>
<dbReference type="PANTHER" id="PTHR47683">
    <property type="entry name" value="PSEUDOURIDINE SYNTHASE FAMILY PROTEIN-RELATED"/>
    <property type="match status" value="1"/>
</dbReference>
<dbReference type="SMART" id="SM00363">
    <property type="entry name" value="S4"/>
    <property type="match status" value="1"/>
</dbReference>
<dbReference type="SUPFAM" id="SSF55120">
    <property type="entry name" value="Pseudouridine synthase"/>
    <property type="match status" value="1"/>
</dbReference>
<dbReference type="CDD" id="cd02553">
    <property type="entry name" value="PseudoU_synth_RsuA"/>
    <property type="match status" value="1"/>
</dbReference>
<evidence type="ECO:0000256" key="5">
    <source>
        <dbReference type="RuleBase" id="RU003887"/>
    </source>
</evidence>
<evidence type="ECO:0000256" key="1">
    <source>
        <dbReference type="ARBA" id="ARBA00008348"/>
    </source>
</evidence>
<gene>
    <name evidence="7" type="ORF">SAMN02745111_00542</name>
</gene>
<comment type="similarity">
    <text evidence="1 5">Belongs to the pseudouridine synthase RsuA family.</text>
</comment>
<dbReference type="Gene3D" id="3.10.290.10">
    <property type="entry name" value="RNA-binding S4 domain"/>
    <property type="match status" value="1"/>
</dbReference>
<keyword evidence="8" id="KW-1185">Reference proteome</keyword>
<dbReference type="SUPFAM" id="SSF55174">
    <property type="entry name" value="Alpha-L RNA-binding motif"/>
    <property type="match status" value="1"/>
</dbReference>
<dbReference type="GO" id="GO:0120159">
    <property type="term" value="F:rRNA pseudouridine synthase activity"/>
    <property type="evidence" value="ECO:0007669"/>
    <property type="project" value="UniProtKB-ARBA"/>
</dbReference>
<dbReference type="InterPro" id="IPR042092">
    <property type="entry name" value="PsdUridine_s_RsuA/RluB/E/F_cat"/>
</dbReference>
<dbReference type="InterPro" id="IPR006145">
    <property type="entry name" value="PsdUridine_synth_RsuA/RluA"/>
</dbReference>
<dbReference type="InterPro" id="IPR020094">
    <property type="entry name" value="TruA/RsuA/RluB/E/F_N"/>
</dbReference>
<dbReference type="GO" id="GO:0000455">
    <property type="term" value="P:enzyme-directed rRNA pseudouridine synthesis"/>
    <property type="evidence" value="ECO:0007669"/>
    <property type="project" value="UniProtKB-ARBA"/>
</dbReference>
<dbReference type="PROSITE" id="PS50889">
    <property type="entry name" value="S4"/>
    <property type="match status" value="1"/>
</dbReference>
<dbReference type="STRING" id="39495.SAMN02745111_00542"/>
<evidence type="ECO:0000256" key="2">
    <source>
        <dbReference type="ARBA" id="ARBA00022884"/>
    </source>
</evidence>
<dbReference type="CDD" id="cd00165">
    <property type="entry name" value="S4"/>
    <property type="match status" value="1"/>
</dbReference>
<dbReference type="Pfam" id="PF00849">
    <property type="entry name" value="PseudoU_synth_2"/>
    <property type="match status" value="1"/>
</dbReference>
<evidence type="ECO:0000259" key="6">
    <source>
        <dbReference type="SMART" id="SM00363"/>
    </source>
</evidence>
<dbReference type="GO" id="GO:0003723">
    <property type="term" value="F:RNA binding"/>
    <property type="evidence" value="ECO:0007669"/>
    <property type="project" value="UniProtKB-KW"/>
</dbReference>
<keyword evidence="3 5" id="KW-0413">Isomerase</keyword>
<evidence type="ECO:0000256" key="3">
    <source>
        <dbReference type="ARBA" id="ARBA00023235"/>
    </source>
</evidence>
<organism evidence="7 8">
    <name type="scientific">Eubacterium uniforme</name>
    <dbReference type="NCBI Taxonomy" id="39495"/>
    <lineage>
        <taxon>Bacteria</taxon>
        <taxon>Bacillati</taxon>
        <taxon>Bacillota</taxon>
        <taxon>Clostridia</taxon>
        <taxon>Eubacteriales</taxon>
        <taxon>Eubacteriaceae</taxon>
        <taxon>Eubacterium</taxon>
    </lineage>
</organism>
<dbReference type="FunFam" id="3.10.290.10:FF:000003">
    <property type="entry name" value="Pseudouridine synthase"/>
    <property type="match status" value="1"/>
</dbReference>
<evidence type="ECO:0000313" key="7">
    <source>
        <dbReference type="EMBL" id="SKA61732.1"/>
    </source>
</evidence>
<dbReference type="InterPro" id="IPR050343">
    <property type="entry name" value="RsuA_PseudoU_synthase"/>
</dbReference>